<name>A0A167RE90_CALVF</name>
<evidence type="ECO:0000256" key="3">
    <source>
        <dbReference type="PIRSR" id="PIRSR000894-2"/>
    </source>
</evidence>
<evidence type="ECO:0000313" key="5">
    <source>
        <dbReference type="EMBL" id="KZP00816.1"/>
    </source>
</evidence>
<feature type="signal peptide" evidence="4">
    <location>
        <begin position="1"/>
        <end position="19"/>
    </location>
</feature>
<dbReference type="CDD" id="cd07061">
    <property type="entry name" value="HP_HAP_like"/>
    <property type="match status" value="1"/>
</dbReference>
<reference evidence="5 6" key="1">
    <citation type="journal article" date="2016" name="Mol. Biol. Evol.">
        <title>Comparative Genomics of Early-Diverging Mushroom-Forming Fungi Provides Insights into the Origins of Lignocellulose Decay Capabilities.</title>
        <authorList>
            <person name="Nagy L.G."/>
            <person name="Riley R."/>
            <person name="Tritt A."/>
            <person name="Adam C."/>
            <person name="Daum C."/>
            <person name="Floudas D."/>
            <person name="Sun H."/>
            <person name="Yadav J.S."/>
            <person name="Pangilinan J."/>
            <person name="Larsson K.H."/>
            <person name="Matsuura K."/>
            <person name="Barry K."/>
            <person name="Labutti K."/>
            <person name="Kuo R."/>
            <person name="Ohm R.A."/>
            <person name="Bhattacharya S.S."/>
            <person name="Shirouzu T."/>
            <person name="Yoshinaga Y."/>
            <person name="Martin F.M."/>
            <person name="Grigoriev I.V."/>
            <person name="Hibbett D.S."/>
        </authorList>
    </citation>
    <scope>NUCLEOTIDE SEQUENCE [LARGE SCALE GENOMIC DNA]</scope>
    <source>
        <strain evidence="5 6">TUFC12733</strain>
    </source>
</reference>
<dbReference type="Pfam" id="PF00328">
    <property type="entry name" value="His_Phos_2"/>
    <property type="match status" value="1"/>
</dbReference>
<dbReference type="PANTHER" id="PTHR20963">
    <property type="entry name" value="MULTIPLE INOSITOL POLYPHOSPHATE PHOSPHATASE-RELATED"/>
    <property type="match status" value="1"/>
</dbReference>
<dbReference type="GO" id="GO:0003993">
    <property type="term" value="F:acid phosphatase activity"/>
    <property type="evidence" value="ECO:0007669"/>
    <property type="project" value="TreeGrafter"/>
</dbReference>
<accession>A0A167RE90</accession>
<dbReference type="Gene3D" id="3.40.50.1240">
    <property type="entry name" value="Phosphoglycerate mutase-like"/>
    <property type="match status" value="1"/>
</dbReference>
<feature type="disulfide bond" evidence="3">
    <location>
        <begin position="76"/>
        <end position="420"/>
    </location>
</feature>
<sequence length="490" mass="52198">MITTLSIAVLAVTALGVSAQSDLSPAASVVGFPGPRPTGAESEVAGTAPAATFKFSYYPQPAWMENYWSGFIPPTCELLEAHMLRGHGARHSSSNETVSTLGAKIANATASGKLNATGDLAFLNTWKYGLGTENLTSYEREQLFDLGVFWRVKWGHLLDNVPNGTLPVFRTTSPDRMVMSALNFAAGVALIQGHSHQVNQTVDVHTGIAGNNTSSPASCKNLRIFLSYPSVIDNDVWPAVWLANATARINSLVTGINFTTADVGNMQSLCAYESVAVGHSDFCGLFTEAEWEGFEYSSDLTHWYGFAWGAPAAAAAMGAGWVQELVARLTDTTVTISPSTIVNNNTFFTFVSKNHTVFQNSLWNGTSQSLVGYVFVALNSTSFTKTGPLPVDHIPAGKRSFVASETTPFSTALVAQVVNCTDASGSATPYIRWLLNDASVSLDNIPGCGADAYGRCPLDAFVAAMKVRAGEINYDVGFSNVTANDIFSAD</sequence>
<feature type="chain" id="PRO_5007891860" evidence="4">
    <location>
        <begin position="20"/>
        <end position="490"/>
    </location>
</feature>
<keyword evidence="3" id="KW-1015">Disulfide bond</keyword>
<feature type="disulfide bond" evidence="3">
    <location>
        <begin position="270"/>
        <end position="283"/>
    </location>
</feature>
<keyword evidence="6" id="KW-1185">Reference proteome</keyword>
<keyword evidence="4" id="KW-0732">Signal</keyword>
<dbReference type="OrthoDB" id="6509975at2759"/>
<dbReference type="AlphaFoldDB" id="A0A167RE90"/>
<organism evidence="5 6">
    <name type="scientific">Calocera viscosa (strain TUFC12733)</name>
    <dbReference type="NCBI Taxonomy" id="1330018"/>
    <lineage>
        <taxon>Eukaryota</taxon>
        <taxon>Fungi</taxon>
        <taxon>Dikarya</taxon>
        <taxon>Basidiomycota</taxon>
        <taxon>Agaricomycotina</taxon>
        <taxon>Dacrymycetes</taxon>
        <taxon>Dacrymycetales</taxon>
        <taxon>Dacrymycetaceae</taxon>
        <taxon>Calocera</taxon>
    </lineage>
</organism>
<dbReference type="EMBL" id="KV417268">
    <property type="protein sequence ID" value="KZP00816.1"/>
    <property type="molecule type" value="Genomic_DNA"/>
</dbReference>
<dbReference type="InterPro" id="IPR000560">
    <property type="entry name" value="His_Pase_clade-2"/>
</dbReference>
<keyword evidence="2" id="KW-0325">Glycoprotein</keyword>
<evidence type="ECO:0000313" key="6">
    <source>
        <dbReference type="Proteomes" id="UP000076738"/>
    </source>
</evidence>
<evidence type="ECO:0000256" key="4">
    <source>
        <dbReference type="SAM" id="SignalP"/>
    </source>
</evidence>
<dbReference type="InterPro" id="IPR029033">
    <property type="entry name" value="His_PPase_superfam"/>
</dbReference>
<dbReference type="InterPro" id="IPR016274">
    <property type="entry name" value="Histidine_acid_Pase_euk"/>
</dbReference>
<protein>
    <submittedName>
        <fullName evidence="5">Phosphoglycerate mutase-like protein</fullName>
    </submittedName>
</protein>
<feature type="disulfide bond" evidence="3">
    <location>
        <begin position="448"/>
        <end position="456"/>
    </location>
</feature>
<proteinExistence type="predicted"/>
<evidence type="ECO:0000256" key="2">
    <source>
        <dbReference type="ARBA" id="ARBA00023180"/>
    </source>
</evidence>
<dbReference type="Proteomes" id="UP000076738">
    <property type="component" value="Unassembled WGS sequence"/>
</dbReference>
<dbReference type="PIRSF" id="PIRSF000894">
    <property type="entry name" value="Acid_phosphatase"/>
    <property type="match status" value="1"/>
</dbReference>
<dbReference type="PANTHER" id="PTHR20963:SF42">
    <property type="entry name" value="PHOSPHOGLYCERATE MUTASE-LIKE PROTEIN"/>
    <property type="match status" value="1"/>
</dbReference>
<dbReference type="SUPFAM" id="SSF53254">
    <property type="entry name" value="Phosphoglycerate mutase-like"/>
    <property type="match status" value="1"/>
</dbReference>
<evidence type="ECO:0000256" key="1">
    <source>
        <dbReference type="ARBA" id="ARBA00022801"/>
    </source>
</evidence>
<keyword evidence="1" id="KW-0378">Hydrolase</keyword>
<dbReference type="STRING" id="1330018.A0A167RE90"/>
<gene>
    <name evidence="5" type="ORF">CALVIDRAFT_552516</name>
</gene>